<sequence>MMMMMVMTMMLILMSTMKDSRTNALRQLLTKEITVAWVKWQEGQCTLVKKRRWEVFAVADCQLKLENAMETAAFNSQRAVRRGAPNETERHSHSKTMMSAPVRRDQKDQERHSREHPARADQAGHEQTWPESTYTCRLPHGK</sequence>
<keyword evidence="4" id="KW-1185">Reference proteome</keyword>
<dbReference type="EMBL" id="CH480824">
    <property type="protein sequence ID" value="EDW56629.1"/>
    <property type="molecule type" value="Genomic_DNA"/>
</dbReference>
<evidence type="ECO:0000313" key="4">
    <source>
        <dbReference type="Proteomes" id="UP000001292"/>
    </source>
</evidence>
<name>B4I7Q4_DROSE</name>
<reference evidence="3 4" key="1">
    <citation type="journal article" date="2007" name="Nature">
        <title>Evolution of genes and genomes on the Drosophila phylogeny.</title>
        <authorList>
            <consortium name="Drosophila 12 Genomes Consortium"/>
            <person name="Clark A.G."/>
            <person name="Eisen M.B."/>
            <person name="Smith D.R."/>
            <person name="Bergman C.M."/>
            <person name="Oliver B."/>
            <person name="Markow T.A."/>
            <person name="Kaufman T.C."/>
            <person name="Kellis M."/>
            <person name="Gelbart W."/>
            <person name="Iyer V.N."/>
            <person name="Pollard D.A."/>
            <person name="Sackton T.B."/>
            <person name="Larracuente A.M."/>
            <person name="Singh N.D."/>
            <person name="Abad J.P."/>
            <person name="Abt D.N."/>
            <person name="Adryan B."/>
            <person name="Aguade M."/>
            <person name="Akashi H."/>
            <person name="Anderson W.W."/>
            <person name="Aquadro C.F."/>
            <person name="Ardell D.H."/>
            <person name="Arguello R."/>
            <person name="Artieri C.G."/>
            <person name="Barbash D.A."/>
            <person name="Barker D."/>
            <person name="Barsanti P."/>
            <person name="Batterham P."/>
            <person name="Batzoglou S."/>
            <person name="Begun D."/>
            <person name="Bhutkar A."/>
            <person name="Blanco E."/>
            <person name="Bosak S.A."/>
            <person name="Bradley R.K."/>
            <person name="Brand A.D."/>
            <person name="Brent M.R."/>
            <person name="Brooks A.N."/>
            <person name="Brown R.H."/>
            <person name="Butlin R.K."/>
            <person name="Caggese C."/>
            <person name="Calvi B.R."/>
            <person name="Bernardo de Carvalho A."/>
            <person name="Caspi A."/>
            <person name="Castrezana S."/>
            <person name="Celniker S.E."/>
            <person name="Chang J.L."/>
            <person name="Chapple C."/>
            <person name="Chatterji S."/>
            <person name="Chinwalla A."/>
            <person name="Civetta A."/>
            <person name="Clifton S.W."/>
            <person name="Comeron J.M."/>
            <person name="Costello J.C."/>
            <person name="Coyne J.A."/>
            <person name="Daub J."/>
            <person name="David R.G."/>
            <person name="Delcher A.L."/>
            <person name="Delehaunty K."/>
            <person name="Do C.B."/>
            <person name="Ebling H."/>
            <person name="Edwards K."/>
            <person name="Eickbush T."/>
            <person name="Evans J.D."/>
            <person name="Filipski A."/>
            <person name="Findeiss S."/>
            <person name="Freyhult E."/>
            <person name="Fulton L."/>
            <person name="Fulton R."/>
            <person name="Garcia A.C."/>
            <person name="Gardiner A."/>
            <person name="Garfield D.A."/>
            <person name="Garvin B.E."/>
            <person name="Gibson G."/>
            <person name="Gilbert D."/>
            <person name="Gnerre S."/>
            <person name="Godfrey J."/>
            <person name="Good R."/>
            <person name="Gotea V."/>
            <person name="Gravely B."/>
            <person name="Greenberg A.J."/>
            <person name="Griffiths-Jones S."/>
            <person name="Gross S."/>
            <person name="Guigo R."/>
            <person name="Gustafson E.A."/>
            <person name="Haerty W."/>
            <person name="Hahn M.W."/>
            <person name="Halligan D.L."/>
            <person name="Halpern A.L."/>
            <person name="Halter G.M."/>
            <person name="Han M.V."/>
            <person name="Heger A."/>
            <person name="Hillier L."/>
            <person name="Hinrichs A.S."/>
            <person name="Holmes I."/>
            <person name="Hoskins R.A."/>
            <person name="Hubisz M.J."/>
            <person name="Hultmark D."/>
            <person name="Huntley M.A."/>
            <person name="Jaffe D.B."/>
            <person name="Jagadeeshan S."/>
            <person name="Jeck W.R."/>
            <person name="Johnson J."/>
            <person name="Jones C.D."/>
            <person name="Jordan W.C."/>
            <person name="Karpen G.H."/>
            <person name="Kataoka E."/>
            <person name="Keightley P.D."/>
            <person name="Kheradpour P."/>
            <person name="Kirkness E.F."/>
            <person name="Koerich L.B."/>
            <person name="Kristiansen K."/>
            <person name="Kudrna D."/>
            <person name="Kulathinal R.J."/>
            <person name="Kumar S."/>
            <person name="Kwok R."/>
            <person name="Lander E."/>
            <person name="Langley C.H."/>
            <person name="Lapoint R."/>
            <person name="Lazzaro B.P."/>
            <person name="Lee S.J."/>
            <person name="Levesque L."/>
            <person name="Li R."/>
            <person name="Lin C.F."/>
            <person name="Lin M.F."/>
            <person name="Lindblad-Toh K."/>
            <person name="Llopart A."/>
            <person name="Long M."/>
            <person name="Low L."/>
            <person name="Lozovsky E."/>
            <person name="Lu J."/>
            <person name="Luo M."/>
            <person name="Machado C.A."/>
            <person name="Makalowski W."/>
            <person name="Marzo M."/>
            <person name="Matsuda M."/>
            <person name="Matzkin L."/>
            <person name="McAllister B."/>
            <person name="McBride C.S."/>
            <person name="McKernan B."/>
            <person name="McKernan K."/>
            <person name="Mendez-Lago M."/>
            <person name="Minx P."/>
            <person name="Mollenhauer M.U."/>
            <person name="Montooth K."/>
            <person name="Mount S.M."/>
            <person name="Mu X."/>
            <person name="Myers E."/>
            <person name="Negre B."/>
            <person name="Newfeld S."/>
            <person name="Nielsen R."/>
            <person name="Noor M.A."/>
            <person name="O'Grady P."/>
            <person name="Pachter L."/>
            <person name="Papaceit M."/>
            <person name="Parisi M.J."/>
            <person name="Parisi M."/>
            <person name="Parts L."/>
            <person name="Pedersen J.S."/>
            <person name="Pesole G."/>
            <person name="Phillippy A.M."/>
            <person name="Ponting C.P."/>
            <person name="Pop M."/>
            <person name="Porcelli D."/>
            <person name="Powell J.R."/>
            <person name="Prohaska S."/>
            <person name="Pruitt K."/>
            <person name="Puig M."/>
            <person name="Quesneville H."/>
            <person name="Ram K.R."/>
            <person name="Rand D."/>
            <person name="Rasmussen M.D."/>
            <person name="Reed L.K."/>
            <person name="Reenan R."/>
            <person name="Reily A."/>
            <person name="Remington K.A."/>
            <person name="Rieger T.T."/>
            <person name="Ritchie M.G."/>
            <person name="Robin C."/>
            <person name="Rogers Y.H."/>
            <person name="Rohde C."/>
            <person name="Rozas J."/>
            <person name="Rubenfield M.J."/>
            <person name="Ruiz A."/>
            <person name="Russo S."/>
            <person name="Salzberg S.L."/>
            <person name="Sanchez-Gracia A."/>
            <person name="Saranga D.J."/>
            <person name="Sato H."/>
            <person name="Schaeffer S.W."/>
            <person name="Schatz M.C."/>
            <person name="Schlenke T."/>
            <person name="Schwartz R."/>
            <person name="Segarra C."/>
            <person name="Singh R.S."/>
            <person name="Sirot L."/>
            <person name="Sirota M."/>
            <person name="Sisneros N.B."/>
            <person name="Smith C.D."/>
            <person name="Smith T.F."/>
            <person name="Spieth J."/>
            <person name="Stage D.E."/>
            <person name="Stark A."/>
            <person name="Stephan W."/>
            <person name="Strausberg R.L."/>
            <person name="Strempel S."/>
            <person name="Sturgill D."/>
            <person name="Sutton G."/>
            <person name="Sutton G.G."/>
            <person name="Tao W."/>
            <person name="Teichmann S."/>
            <person name="Tobari Y.N."/>
            <person name="Tomimura Y."/>
            <person name="Tsolas J.M."/>
            <person name="Valente V.L."/>
            <person name="Venter E."/>
            <person name="Venter J.C."/>
            <person name="Vicario S."/>
            <person name="Vieira F.G."/>
            <person name="Vilella A.J."/>
            <person name="Villasante A."/>
            <person name="Walenz B."/>
            <person name="Wang J."/>
            <person name="Wasserman M."/>
            <person name="Watts T."/>
            <person name="Wilson D."/>
            <person name="Wilson R.K."/>
            <person name="Wing R.A."/>
            <person name="Wolfner M.F."/>
            <person name="Wong A."/>
            <person name="Wong G.K."/>
            <person name="Wu C.I."/>
            <person name="Wu G."/>
            <person name="Yamamoto D."/>
            <person name="Yang H.P."/>
            <person name="Yang S.P."/>
            <person name="Yorke J.A."/>
            <person name="Yoshida K."/>
            <person name="Zdobnov E."/>
            <person name="Zhang P."/>
            <person name="Zhang Y."/>
            <person name="Zimin A.V."/>
            <person name="Baldwin J."/>
            <person name="Abdouelleil A."/>
            <person name="Abdulkadir J."/>
            <person name="Abebe A."/>
            <person name="Abera B."/>
            <person name="Abreu J."/>
            <person name="Acer S.C."/>
            <person name="Aftuck L."/>
            <person name="Alexander A."/>
            <person name="An P."/>
            <person name="Anderson E."/>
            <person name="Anderson S."/>
            <person name="Arachi H."/>
            <person name="Azer M."/>
            <person name="Bachantsang P."/>
            <person name="Barry A."/>
            <person name="Bayul T."/>
            <person name="Berlin A."/>
            <person name="Bessette D."/>
            <person name="Bloom T."/>
            <person name="Blye J."/>
            <person name="Boguslavskiy L."/>
            <person name="Bonnet C."/>
            <person name="Boukhgalter B."/>
            <person name="Bourzgui I."/>
            <person name="Brown A."/>
            <person name="Cahill P."/>
            <person name="Channer S."/>
            <person name="Cheshatsang Y."/>
            <person name="Chuda L."/>
            <person name="Citroen M."/>
            <person name="Collymore A."/>
            <person name="Cooke P."/>
            <person name="Costello M."/>
            <person name="D'Aco K."/>
            <person name="Daza R."/>
            <person name="De Haan G."/>
            <person name="DeGray S."/>
            <person name="DeMaso C."/>
            <person name="Dhargay N."/>
            <person name="Dooley K."/>
            <person name="Dooley E."/>
            <person name="Doricent M."/>
            <person name="Dorje P."/>
            <person name="Dorjee K."/>
            <person name="Dupes A."/>
            <person name="Elong R."/>
            <person name="Falk J."/>
            <person name="Farina A."/>
            <person name="Faro S."/>
            <person name="Ferguson D."/>
            <person name="Fisher S."/>
            <person name="Foley C.D."/>
            <person name="Franke A."/>
            <person name="Friedrich D."/>
            <person name="Gadbois L."/>
            <person name="Gearin G."/>
            <person name="Gearin C.R."/>
            <person name="Giannoukos G."/>
            <person name="Goode T."/>
            <person name="Graham J."/>
            <person name="Grandbois E."/>
            <person name="Grewal S."/>
            <person name="Gyaltsen K."/>
            <person name="Hafez N."/>
            <person name="Hagos B."/>
            <person name="Hall J."/>
            <person name="Henson C."/>
            <person name="Hollinger A."/>
            <person name="Honan T."/>
            <person name="Huard M.D."/>
            <person name="Hughes L."/>
            <person name="Hurhula B."/>
            <person name="Husby M.E."/>
            <person name="Kamat A."/>
            <person name="Kanga B."/>
            <person name="Kashin S."/>
            <person name="Khazanovich D."/>
            <person name="Kisner P."/>
            <person name="Lance K."/>
            <person name="Lara M."/>
            <person name="Lee W."/>
            <person name="Lennon N."/>
            <person name="Letendre F."/>
            <person name="LeVine R."/>
            <person name="Lipovsky A."/>
            <person name="Liu X."/>
            <person name="Liu J."/>
            <person name="Liu S."/>
            <person name="Lokyitsang T."/>
            <person name="Lokyitsang Y."/>
            <person name="Lubonja R."/>
            <person name="Lui A."/>
            <person name="MacDonald P."/>
            <person name="Magnisalis V."/>
            <person name="Maru K."/>
            <person name="Matthews C."/>
            <person name="McCusker W."/>
            <person name="McDonough S."/>
            <person name="Mehta T."/>
            <person name="Meldrim J."/>
            <person name="Meneus L."/>
            <person name="Mihai O."/>
            <person name="Mihalev A."/>
            <person name="Mihova T."/>
            <person name="Mittelman R."/>
            <person name="Mlenga V."/>
            <person name="Montmayeur A."/>
            <person name="Mulrain L."/>
            <person name="Navidi A."/>
            <person name="Naylor J."/>
            <person name="Negash T."/>
            <person name="Nguyen T."/>
            <person name="Nguyen N."/>
            <person name="Nicol R."/>
            <person name="Norbu C."/>
            <person name="Norbu N."/>
            <person name="Novod N."/>
            <person name="O'Neill B."/>
            <person name="Osman S."/>
            <person name="Markiewicz E."/>
            <person name="Oyono O.L."/>
            <person name="Patti C."/>
            <person name="Phunkhang P."/>
            <person name="Pierre F."/>
            <person name="Priest M."/>
            <person name="Raghuraman S."/>
            <person name="Rege F."/>
            <person name="Reyes R."/>
            <person name="Rise C."/>
            <person name="Rogov P."/>
            <person name="Ross K."/>
            <person name="Ryan E."/>
            <person name="Settipalli S."/>
            <person name="Shea T."/>
            <person name="Sherpa N."/>
            <person name="Shi L."/>
            <person name="Shih D."/>
            <person name="Sparrow T."/>
            <person name="Spaulding J."/>
            <person name="Stalker J."/>
            <person name="Stange-Thomann N."/>
            <person name="Stavropoulos S."/>
            <person name="Stone C."/>
            <person name="Strader C."/>
            <person name="Tesfaye S."/>
            <person name="Thomson T."/>
            <person name="Thoulutsang Y."/>
            <person name="Thoulutsang D."/>
            <person name="Topham K."/>
            <person name="Topping I."/>
            <person name="Tsamla T."/>
            <person name="Vassiliev H."/>
            <person name="Vo A."/>
            <person name="Wangchuk T."/>
            <person name="Wangdi T."/>
            <person name="Weiand M."/>
            <person name="Wilkinson J."/>
            <person name="Wilson A."/>
            <person name="Yadav S."/>
            <person name="Young G."/>
            <person name="Yu Q."/>
            <person name="Zembek L."/>
            <person name="Zhong D."/>
            <person name="Zimmer A."/>
            <person name="Zwirko Z."/>
            <person name="Jaffe D.B."/>
            <person name="Alvarez P."/>
            <person name="Brockman W."/>
            <person name="Butler J."/>
            <person name="Chin C."/>
            <person name="Gnerre S."/>
            <person name="Grabherr M."/>
            <person name="Kleber M."/>
            <person name="Mauceli E."/>
            <person name="MacCallum I."/>
        </authorList>
    </citation>
    <scope>NUCLEOTIDE SEQUENCE [LARGE SCALE GENOMIC DNA]</scope>
    <source>
        <strain evidence="4">Rob3c / Tucson 14021-0248.25</strain>
    </source>
</reference>
<proteinExistence type="predicted"/>
<feature type="region of interest" description="Disordered" evidence="1">
    <location>
        <begin position="74"/>
        <end position="142"/>
    </location>
</feature>
<accession>B4I7Q4</accession>
<feature type="signal peptide" evidence="2">
    <location>
        <begin position="1"/>
        <end position="24"/>
    </location>
</feature>
<dbReference type="OMA" id="QTWPEST"/>
<organism evidence="4">
    <name type="scientific">Drosophila sechellia</name>
    <name type="common">Fruit fly</name>
    <dbReference type="NCBI Taxonomy" id="7238"/>
    <lineage>
        <taxon>Eukaryota</taxon>
        <taxon>Metazoa</taxon>
        <taxon>Ecdysozoa</taxon>
        <taxon>Arthropoda</taxon>
        <taxon>Hexapoda</taxon>
        <taxon>Insecta</taxon>
        <taxon>Pterygota</taxon>
        <taxon>Neoptera</taxon>
        <taxon>Endopterygota</taxon>
        <taxon>Diptera</taxon>
        <taxon>Brachycera</taxon>
        <taxon>Muscomorpha</taxon>
        <taxon>Ephydroidea</taxon>
        <taxon>Drosophilidae</taxon>
        <taxon>Drosophila</taxon>
        <taxon>Sophophora</taxon>
    </lineage>
</organism>
<evidence type="ECO:0000256" key="1">
    <source>
        <dbReference type="SAM" id="MobiDB-lite"/>
    </source>
</evidence>
<gene>
    <name evidence="3" type="primary">Dsec\GM15836</name>
    <name evidence="3" type="ORF">Dsec_GM15836</name>
</gene>
<dbReference type="AlphaFoldDB" id="B4I7Q4"/>
<keyword evidence="2" id="KW-0732">Signal</keyword>
<dbReference type="Proteomes" id="UP000001292">
    <property type="component" value="Unassembled WGS sequence"/>
</dbReference>
<dbReference type="HOGENOM" id="CLU_1817817_0_0_1"/>
<evidence type="ECO:0000313" key="3">
    <source>
        <dbReference type="EMBL" id="EDW56629.1"/>
    </source>
</evidence>
<evidence type="ECO:0000256" key="2">
    <source>
        <dbReference type="SAM" id="SignalP"/>
    </source>
</evidence>
<feature type="compositionally biased region" description="Basic and acidic residues" evidence="1">
    <location>
        <begin position="102"/>
        <end position="124"/>
    </location>
</feature>
<protein>
    <submittedName>
        <fullName evidence="3">GM15836</fullName>
    </submittedName>
</protein>
<feature type="chain" id="PRO_5002806811" evidence="2">
    <location>
        <begin position="25"/>
        <end position="142"/>
    </location>
</feature>